<gene>
    <name evidence="1" type="ORF">vBAbaSD0_34</name>
</gene>
<dbReference type="Pfam" id="PF13479">
    <property type="entry name" value="AAA_24"/>
    <property type="match status" value="1"/>
</dbReference>
<sequence length="234" mass="26273">MNIKDLRPADYYAKMYGVKMVGYGAAGGGKTPLIATAPRPVMVATEAGLLSLRGVQHVPVYQANTYQKIKEFFDWCFKSNEVRNFDTIAVDSISQMSEIVLNYHLGRNKDGRKAYGEMARDMLEWLEGLYYQQEKHAYLIAKQEIGEEEGVQTKRPYLAGQELKIKIPHLYDIIAHIGMSPVVGMPTPQRVIRVSPTFGVIARHRSGNLNEIEPPDLTALFNKAMSAPRLQTAN</sequence>
<evidence type="ECO:0000313" key="2">
    <source>
        <dbReference type="Proteomes" id="UP000291908"/>
    </source>
</evidence>
<protein>
    <submittedName>
        <fullName evidence="1">Putative recombinase</fullName>
    </submittedName>
</protein>
<accession>A0A481S1Z2</accession>
<name>A0A481S1Z2_9CAUD</name>
<reference evidence="1 2" key="1">
    <citation type="submission" date="2019-01" db="EMBL/GenBank/DDBJ databases">
        <authorList>
            <person name="Yuan Y."/>
            <person name="Xu Y."/>
        </authorList>
    </citation>
    <scope>NUCLEOTIDE SEQUENCE [LARGE SCALE GENOMIC DNA]</scope>
</reference>
<dbReference type="EMBL" id="MK411820">
    <property type="protein sequence ID" value="QBG78728.1"/>
    <property type="molecule type" value="Genomic_DNA"/>
</dbReference>
<evidence type="ECO:0000313" key="1">
    <source>
        <dbReference type="EMBL" id="QBG78728.1"/>
    </source>
</evidence>
<organism evidence="1 2">
    <name type="scientific">Acinetobacter phage vB_AbaS_D0</name>
    <dbReference type="NCBI Taxonomy" id="2510492"/>
    <lineage>
        <taxon>Viruses</taxon>
        <taxon>Duplodnaviria</taxon>
        <taxon>Heunggongvirae</taxon>
        <taxon>Uroviricota</taxon>
        <taxon>Caudoviricetes</taxon>
        <taxon>Lokivirus</taxon>
        <taxon>Lokivirus IMEAB3</taxon>
    </lineage>
</organism>
<proteinExistence type="predicted"/>
<dbReference type="Proteomes" id="UP000291908">
    <property type="component" value="Genome"/>
</dbReference>